<name>A0A510XZV8_9GAMM</name>
<organism evidence="2 3">
    <name type="scientific">Pseudoalteromonas espejiana</name>
    <dbReference type="NCBI Taxonomy" id="28107"/>
    <lineage>
        <taxon>Bacteria</taxon>
        <taxon>Pseudomonadati</taxon>
        <taxon>Pseudomonadota</taxon>
        <taxon>Gammaproteobacteria</taxon>
        <taxon>Alteromonadales</taxon>
        <taxon>Pseudoalteromonadaceae</taxon>
        <taxon>Pseudoalteromonas</taxon>
    </lineage>
</organism>
<sequence>MNTLLSLAALICLFLALLVLRNTRIVQGAKWGLLCIFTFSGALCFVGVYGVIGGIVCALSALMVIGLFIAIAMGKHQA</sequence>
<comment type="caution">
    <text evidence="2">The sequence shown here is derived from an EMBL/GenBank/DDBJ whole genome shotgun (WGS) entry which is preliminary data.</text>
</comment>
<reference evidence="2 3" key="1">
    <citation type="submission" date="2019-07" db="EMBL/GenBank/DDBJ databases">
        <title>Whole genome shotgun sequence of Pseudoalteromonas espejiana NBRC 102222.</title>
        <authorList>
            <person name="Hosoyama A."/>
            <person name="Uohara A."/>
            <person name="Ohji S."/>
            <person name="Ichikawa N."/>
        </authorList>
    </citation>
    <scope>NUCLEOTIDE SEQUENCE [LARGE SCALE GENOMIC DNA]</scope>
    <source>
        <strain evidence="2 3">NBRC 102222</strain>
    </source>
</reference>
<feature type="transmembrane region" description="Helical" evidence="1">
    <location>
        <begin position="38"/>
        <end position="71"/>
    </location>
</feature>
<evidence type="ECO:0000313" key="3">
    <source>
        <dbReference type="Proteomes" id="UP000321419"/>
    </source>
</evidence>
<dbReference type="AlphaFoldDB" id="A0A510XZV8"/>
<dbReference type="Proteomes" id="UP000321419">
    <property type="component" value="Unassembled WGS sequence"/>
</dbReference>
<proteinExistence type="predicted"/>
<dbReference type="EMBL" id="BJUM01000045">
    <property type="protein sequence ID" value="GEK56616.1"/>
    <property type="molecule type" value="Genomic_DNA"/>
</dbReference>
<gene>
    <name evidence="2" type="ORF">PES01_34610</name>
</gene>
<keyword evidence="1" id="KW-1133">Transmembrane helix</keyword>
<dbReference type="RefSeq" id="WP_089349557.1">
    <property type="nucleotide sequence ID" value="NZ_BJUM01000045.1"/>
</dbReference>
<evidence type="ECO:0000313" key="2">
    <source>
        <dbReference type="EMBL" id="GEK56616.1"/>
    </source>
</evidence>
<protein>
    <submittedName>
        <fullName evidence="2">Uncharacterized protein</fullName>
    </submittedName>
</protein>
<evidence type="ECO:0000256" key="1">
    <source>
        <dbReference type="SAM" id="Phobius"/>
    </source>
</evidence>
<keyword evidence="1" id="KW-0472">Membrane</keyword>
<keyword evidence="1" id="KW-0812">Transmembrane</keyword>
<accession>A0A510XZV8</accession>
<keyword evidence="3" id="KW-1185">Reference proteome</keyword>